<protein>
    <recommendedName>
        <fullName evidence="9">EamA domain-containing protein</fullName>
    </recommendedName>
</protein>
<evidence type="ECO:0000256" key="2">
    <source>
        <dbReference type="ARBA" id="ARBA00006690"/>
    </source>
</evidence>
<feature type="transmembrane region" description="Helical" evidence="7">
    <location>
        <begin position="304"/>
        <end position="324"/>
    </location>
</feature>
<evidence type="ECO:0000256" key="7">
    <source>
        <dbReference type="SAM" id="Phobius"/>
    </source>
</evidence>
<feature type="transmembrane region" description="Helical" evidence="7">
    <location>
        <begin position="155"/>
        <end position="176"/>
    </location>
</feature>
<accession>A0A7S4UN02</accession>
<reference evidence="8" key="1">
    <citation type="submission" date="2021-01" db="EMBL/GenBank/DDBJ databases">
        <authorList>
            <person name="Corre E."/>
            <person name="Pelletier E."/>
            <person name="Niang G."/>
            <person name="Scheremetjew M."/>
            <person name="Finn R."/>
            <person name="Kale V."/>
            <person name="Holt S."/>
            <person name="Cochrane G."/>
            <person name="Meng A."/>
            <person name="Brown T."/>
            <person name="Cohen L."/>
        </authorList>
    </citation>
    <scope>NUCLEOTIDE SEQUENCE</scope>
    <source>
        <strain evidence="8">SoJaBio B1-5/56/2</strain>
    </source>
</reference>
<feature type="transmembrane region" description="Helical" evidence="7">
    <location>
        <begin position="9"/>
        <end position="31"/>
    </location>
</feature>
<feature type="transmembrane region" description="Helical" evidence="7">
    <location>
        <begin position="336"/>
        <end position="355"/>
    </location>
</feature>
<evidence type="ECO:0000256" key="3">
    <source>
        <dbReference type="ARBA" id="ARBA00022448"/>
    </source>
</evidence>
<evidence type="ECO:0000313" key="8">
    <source>
        <dbReference type="EMBL" id="CAE2331466.1"/>
    </source>
</evidence>
<gene>
    <name evidence="8" type="ORF">NAES01612_LOCUS22332</name>
</gene>
<evidence type="ECO:0000256" key="1">
    <source>
        <dbReference type="ARBA" id="ARBA00004141"/>
    </source>
</evidence>
<evidence type="ECO:0000256" key="5">
    <source>
        <dbReference type="ARBA" id="ARBA00022989"/>
    </source>
</evidence>
<feature type="transmembrane region" description="Helical" evidence="7">
    <location>
        <begin position="236"/>
        <end position="257"/>
    </location>
</feature>
<feature type="transmembrane region" description="Helical" evidence="7">
    <location>
        <begin position="361"/>
        <end position="378"/>
    </location>
</feature>
<dbReference type="PANTHER" id="PTHR31326">
    <property type="entry name" value="PROTEIN CLT2, CHLOROPLASTIC"/>
    <property type="match status" value="1"/>
</dbReference>
<feature type="transmembrane region" description="Helical" evidence="7">
    <location>
        <begin position="100"/>
        <end position="121"/>
    </location>
</feature>
<evidence type="ECO:0008006" key="9">
    <source>
        <dbReference type="Google" id="ProtNLM"/>
    </source>
</evidence>
<organism evidence="8">
    <name type="scientific">Paramoeba aestuarina</name>
    <dbReference type="NCBI Taxonomy" id="180227"/>
    <lineage>
        <taxon>Eukaryota</taxon>
        <taxon>Amoebozoa</taxon>
        <taxon>Discosea</taxon>
        <taxon>Flabellinia</taxon>
        <taxon>Dactylopodida</taxon>
        <taxon>Paramoebidae</taxon>
        <taxon>Paramoeba</taxon>
    </lineage>
</organism>
<keyword evidence="4 7" id="KW-0812">Transmembrane</keyword>
<comment type="subcellular location">
    <subcellularLocation>
        <location evidence="1">Membrane</location>
        <topology evidence="1">Multi-pass membrane protein</topology>
    </subcellularLocation>
</comment>
<dbReference type="Pfam" id="PF08627">
    <property type="entry name" value="CRT-like"/>
    <property type="match status" value="1"/>
</dbReference>
<keyword evidence="5 7" id="KW-1133">Transmembrane helix</keyword>
<sequence>MKINQNAKVWFLIFAVLGAGGLNRVFYKILITPITNNYNRLSYAFFLSTCNAVFYVLVHGFITTIRLVTKKVDTAMLKYPWKTRFDPVKRKLFVTQLPPLMCFILIGTLDGIGGVLGLLAAPYISGVMISMMVQSMIFFSMLASMTLLKARYTSWQVLGILVVLVGAVMALLPDLLDGKESREANYSLDMSNRKYVGYHLLMACSTFPHAISYTLREVLFMKYPKLDIFIVNLHASLWQAILSPFLITLTVSFNLMLNQTQQQTFRDFLLNGIYCILVQRNRMQDEHIRCEALREPLFPALPFTLPYVCYICCNLCLNVSLVLLVKNASALQCFMALKAILPVAVTLFFFQWPMLVPQTPSVYVIGGLFIILMGLFVFRQSTVMKERYRGVYGEKAAQCFSFFPLYSKLK</sequence>
<proteinExistence type="inferred from homology"/>
<feature type="transmembrane region" description="Helical" evidence="7">
    <location>
        <begin position="196"/>
        <end position="215"/>
    </location>
</feature>
<evidence type="ECO:0000256" key="6">
    <source>
        <dbReference type="ARBA" id="ARBA00023136"/>
    </source>
</evidence>
<dbReference type="AlphaFoldDB" id="A0A7S4UN02"/>
<feature type="transmembrane region" description="Helical" evidence="7">
    <location>
        <begin position="43"/>
        <end position="68"/>
    </location>
</feature>
<name>A0A7S4UN02_9EUKA</name>
<evidence type="ECO:0000256" key="4">
    <source>
        <dbReference type="ARBA" id="ARBA00022692"/>
    </source>
</evidence>
<dbReference type="EMBL" id="HBKR01034105">
    <property type="protein sequence ID" value="CAE2331466.1"/>
    <property type="molecule type" value="Transcribed_RNA"/>
</dbReference>
<keyword evidence="6 7" id="KW-0472">Membrane</keyword>
<dbReference type="PANTHER" id="PTHR31326:SF1">
    <property type="entry name" value="PROTEIN CLT2, CHLOROPLASTIC"/>
    <property type="match status" value="1"/>
</dbReference>
<keyword evidence="3" id="KW-0813">Transport</keyword>
<dbReference type="InterPro" id="IPR013936">
    <property type="entry name" value="CRT-like"/>
</dbReference>
<comment type="similarity">
    <text evidence="2">Belongs to the CRT-like transporter family.</text>
</comment>
<feature type="transmembrane region" description="Helical" evidence="7">
    <location>
        <begin position="127"/>
        <end position="148"/>
    </location>
</feature>
<dbReference type="GO" id="GO:0016020">
    <property type="term" value="C:membrane"/>
    <property type="evidence" value="ECO:0007669"/>
    <property type="project" value="UniProtKB-SubCell"/>
</dbReference>